<organism evidence="1 2">
    <name type="scientific">Epilithonimonas hominis</name>
    <dbReference type="NCBI Taxonomy" id="420404"/>
    <lineage>
        <taxon>Bacteria</taxon>
        <taxon>Pseudomonadati</taxon>
        <taxon>Bacteroidota</taxon>
        <taxon>Flavobacteriia</taxon>
        <taxon>Flavobacteriales</taxon>
        <taxon>Weeksellaceae</taxon>
        <taxon>Chryseobacterium group</taxon>
        <taxon>Epilithonimonas</taxon>
    </lineage>
</organism>
<name>A0A1H6M8G5_9FLAO</name>
<dbReference type="AlphaFoldDB" id="A0A1H6M8G5"/>
<evidence type="ECO:0000313" key="2">
    <source>
        <dbReference type="Proteomes" id="UP000198555"/>
    </source>
</evidence>
<evidence type="ECO:0000313" key="1">
    <source>
        <dbReference type="EMBL" id="SEH97686.1"/>
    </source>
</evidence>
<reference evidence="2" key="1">
    <citation type="submission" date="2016-10" db="EMBL/GenBank/DDBJ databases">
        <authorList>
            <person name="Varghese N."/>
            <person name="Submissions S."/>
        </authorList>
    </citation>
    <scope>NUCLEOTIDE SEQUENCE [LARGE SCALE GENOMIC DNA]</scope>
    <source>
        <strain evidence="2">DSM 19326</strain>
    </source>
</reference>
<feature type="non-terminal residue" evidence="1">
    <location>
        <position position="1"/>
    </location>
</feature>
<keyword evidence="2" id="KW-1185">Reference proteome</keyword>
<proteinExistence type="predicted"/>
<dbReference type="Proteomes" id="UP000198555">
    <property type="component" value="Unassembled WGS sequence"/>
</dbReference>
<gene>
    <name evidence="1" type="ORF">SAMN05421793_1783</name>
</gene>
<dbReference type="STRING" id="420404.SAMN05421793_1783"/>
<sequence length="110" mass="12937">NKLAEFADEFRQILESRTGAEFLFIDVDKQFGSDWSIAITGSLSSKEEFYNQIFAYYSISYKNVIIRSDKIDLHPLTKAWDAQKYFAEYVLTCLRCELKHEHFSKEITYA</sequence>
<accession>A0A1H6M8G5</accession>
<dbReference type="EMBL" id="FNWX01000078">
    <property type="protein sequence ID" value="SEH97686.1"/>
    <property type="molecule type" value="Genomic_DNA"/>
</dbReference>
<protein>
    <submittedName>
        <fullName evidence="1">Uncharacterized protein</fullName>
    </submittedName>
</protein>